<dbReference type="AlphaFoldDB" id="A0A934I581"/>
<accession>A0A934I581</accession>
<dbReference type="EMBL" id="JAEINH010000011">
    <property type="protein sequence ID" value="MBI9115819.1"/>
    <property type="molecule type" value="Genomic_DNA"/>
</dbReference>
<evidence type="ECO:0000256" key="1">
    <source>
        <dbReference type="SAM" id="Phobius"/>
    </source>
</evidence>
<feature type="transmembrane region" description="Helical" evidence="1">
    <location>
        <begin position="16"/>
        <end position="45"/>
    </location>
</feature>
<organism evidence="2 3">
    <name type="scientific">Sanguibacter suaedae</name>
    <dbReference type="NCBI Taxonomy" id="2795737"/>
    <lineage>
        <taxon>Bacteria</taxon>
        <taxon>Bacillati</taxon>
        <taxon>Actinomycetota</taxon>
        <taxon>Actinomycetes</taxon>
        <taxon>Micrococcales</taxon>
        <taxon>Sanguibacteraceae</taxon>
        <taxon>Sanguibacter</taxon>
    </lineage>
</organism>
<name>A0A934I581_9MICO</name>
<evidence type="ECO:0000313" key="3">
    <source>
        <dbReference type="Proteomes" id="UP000602087"/>
    </source>
</evidence>
<gene>
    <name evidence="2" type="ORF">JAV76_12425</name>
</gene>
<keyword evidence="1" id="KW-0812">Transmembrane</keyword>
<sequence length="215" mass="22162">MTTPRTPSGHPGPRPLGYLAVAVGWAVLTVVAVACAALLPVLAFATEGIAEADGITAARGDVAETLGLVGLAVVVLPLVEGLLVLVTTQAAAHLGLAVLHLGRSLRREDADEPLSFTAQGLWTMYHPSSWVMLVPVRRTAGSDSLARWVYASLAPGRRTCRGAAAVGGAVAWTSIVLGWPAHPVLVVPAVALGAWGVVTLVREARATDLDASLYA</sequence>
<dbReference type="PROSITE" id="PS51257">
    <property type="entry name" value="PROKAR_LIPOPROTEIN"/>
    <property type="match status" value="1"/>
</dbReference>
<keyword evidence="1" id="KW-1133">Transmembrane helix</keyword>
<comment type="caution">
    <text evidence="2">The sequence shown here is derived from an EMBL/GenBank/DDBJ whole genome shotgun (WGS) entry which is preliminary data.</text>
</comment>
<keyword evidence="3" id="KW-1185">Reference proteome</keyword>
<dbReference type="Proteomes" id="UP000602087">
    <property type="component" value="Unassembled WGS sequence"/>
</dbReference>
<evidence type="ECO:0000313" key="2">
    <source>
        <dbReference type="EMBL" id="MBI9115819.1"/>
    </source>
</evidence>
<dbReference type="RefSeq" id="WP_198734390.1">
    <property type="nucleotide sequence ID" value="NZ_JAEINH010000011.1"/>
</dbReference>
<proteinExistence type="predicted"/>
<reference evidence="2" key="1">
    <citation type="submission" date="2020-12" db="EMBL/GenBank/DDBJ databases">
        <title>Sanguibacter suaedae sp. nov., isolated from Suaeda aralocaspica.</title>
        <authorList>
            <person name="Ma Q."/>
        </authorList>
    </citation>
    <scope>NUCLEOTIDE SEQUENCE</scope>
    <source>
        <strain evidence="2">YZGR15</strain>
    </source>
</reference>
<keyword evidence="1" id="KW-0472">Membrane</keyword>
<feature type="transmembrane region" description="Helical" evidence="1">
    <location>
        <begin position="66"/>
        <end position="86"/>
    </location>
</feature>
<protein>
    <submittedName>
        <fullName evidence="2">Uncharacterized protein</fullName>
    </submittedName>
</protein>